<dbReference type="EMBL" id="JANKHO010001102">
    <property type="protein sequence ID" value="KAJ3503727.1"/>
    <property type="molecule type" value="Genomic_DNA"/>
</dbReference>
<accession>A0A9W8K210</accession>
<evidence type="ECO:0000259" key="2">
    <source>
        <dbReference type="Pfam" id="PF07727"/>
    </source>
</evidence>
<dbReference type="InterPro" id="IPR013103">
    <property type="entry name" value="RVT_2"/>
</dbReference>
<feature type="domain" description="Reverse transcriptase Ty1/copia-type" evidence="2">
    <location>
        <begin position="144"/>
        <end position="386"/>
    </location>
</feature>
<keyword evidence="4" id="KW-1185">Reference proteome</keyword>
<dbReference type="Proteomes" id="UP001148786">
    <property type="component" value="Unassembled WGS sequence"/>
</dbReference>
<sequence length="632" mass="69827">MYNSSLHGCDSDTDAEPTTAESPPPSVPSTVPPAASERPKRTVKPSSYINRLQSGEGTTEGTYRNGRAVGPELPKGLQTGDTTVMGESEEDLELGGVEFAMGAATSDAEGLDPRTLAEAQGRADWPMWEEAIQKELESLQKAGTWKVVERPPGKNIVGCKWVFRIKKDAFGRIEKYKARLVARGFTQVYGVDYTETFAPVAKMASLRTILAIAAKNDWPIEVFDFNSAFLNGKLDEEIFMQLPPGFEGCDGRRFVAKLQKALYGLKQGGRTWYQALLRALLDLGFTRSEYDHGVFYARVDGKLVILAIHVDDCTITGSNQKLLDKYKTCINDRYAMTDLGPISWLLGIQAKRDRERRTITLSQQSYIESILARFNFTDLKPLSIPMDPNIQFSKSQCPTDPLEVARMRNIPYREAIGSLMYAAIGTRPDIAFAVSTLSQFLENPGHVHWEAVKRIFRYLSGTKDWGLTFGGGKDGLEGYTDADGASQDHRRAISGYAFLINGGAVSWSSRKQELVTLSTAEAEYVAATHAAKEAVWLRNFIGEVFEPIEGPTTLHCDNQSAVAIATNGNYHARTKHIDIRYHFIRFVVENGTLKLVYCPTDDMTADTLTKALPSAKAKHFAKSLGLSGPIST</sequence>
<feature type="compositionally biased region" description="Polar residues" evidence="1">
    <location>
        <begin position="44"/>
        <end position="62"/>
    </location>
</feature>
<dbReference type="PANTHER" id="PTHR11439">
    <property type="entry name" value="GAG-POL-RELATED RETROTRANSPOSON"/>
    <property type="match status" value="1"/>
</dbReference>
<comment type="caution">
    <text evidence="3">The sequence shown here is derived from an EMBL/GenBank/DDBJ whole genome shotgun (WGS) entry which is preliminary data.</text>
</comment>
<dbReference type="Pfam" id="PF07727">
    <property type="entry name" value="RVT_2"/>
    <property type="match status" value="1"/>
</dbReference>
<dbReference type="InterPro" id="IPR043502">
    <property type="entry name" value="DNA/RNA_pol_sf"/>
</dbReference>
<dbReference type="AlphaFoldDB" id="A0A9W8K210"/>
<dbReference type="PANTHER" id="PTHR11439:SF467">
    <property type="entry name" value="INTEGRASE CATALYTIC DOMAIN-CONTAINING PROTEIN"/>
    <property type="match status" value="1"/>
</dbReference>
<evidence type="ECO:0000313" key="4">
    <source>
        <dbReference type="Proteomes" id="UP001148786"/>
    </source>
</evidence>
<feature type="region of interest" description="Disordered" evidence="1">
    <location>
        <begin position="1"/>
        <end position="82"/>
    </location>
</feature>
<name>A0A9W8K210_9AGAR</name>
<organism evidence="3 4">
    <name type="scientific">Agrocybe chaxingu</name>
    <dbReference type="NCBI Taxonomy" id="84603"/>
    <lineage>
        <taxon>Eukaryota</taxon>
        <taxon>Fungi</taxon>
        <taxon>Dikarya</taxon>
        <taxon>Basidiomycota</taxon>
        <taxon>Agaricomycotina</taxon>
        <taxon>Agaricomycetes</taxon>
        <taxon>Agaricomycetidae</taxon>
        <taxon>Agaricales</taxon>
        <taxon>Agaricineae</taxon>
        <taxon>Strophariaceae</taxon>
        <taxon>Agrocybe</taxon>
    </lineage>
</organism>
<evidence type="ECO:0000256" key="1">
    <source>
        <dbReference type="SAM" id="MobiDB-lite"/>
    </source>
</evidence>
<proteinExistence type="predicted"/>
<reference evidence="3" key="1">
    <citation type="submission" date="2022-07" db="EMBL/GenBank/DDBJ databases">
        <title>Genome Sequence of Agrocybe chaxingu.</title>
        <authorList>
            <person name="Buettner E."/>
        </authorList>
    </citation>
    <scope>NUCLEOTIDE SEQUENCE</scope>
    <source>
        <strain evidence="3">MP-N11</strain>
    </source>
</reference>
<dbReference type="CDD" id="cd09272">
    <property type="entry name" value="RNase_HI_RT_Ty1"/>
    <property type="match status" value="1"/>
</dbReference>
<protein>
    <recommendedName>
        <fullName evidence="2">Reverse transcriptase Ty1/copia-type domain-containing protein</fullName>
    </recommendedName>
</protein>
<dbReference type="OrthoDB" id="3344688at2759"/>
<dbReference type="SUPFAM" id="SSF56672">
    <property type="entry name" value="DNA/RNA polymerases"/>
    <property type="match status" value="1"/>
</dbReference>
<gene>
    <name evidence="3" type="ORF">NLJ89_g8305</name>
</gene>
<feature type="compositionally biased region" description="Pro residues" evidence="1">
    <location>
        <begin position="22"/>
        <end position="31"/>
    </location>
</feature>
<evidence type="ECO:0000313" key="3">
    <source>
        <dbReference type="EMBL" id="KAJ3503727.1"/>
    </source>
</evidence>